<organism evidence="6 7">
    <name type="scientific">Paraburkholderia largidicola</name>
    <dbReference type="NCBI Taxonomy" id="3014751"/>
    <lineage>
        <taxon>Bacteria</taxon>
        <taxon>Pseudomonadati</taxon>
        <taxon>Pseudomonadota</taxon>
        <taxon>Betaproteobacteria</taxon>
        <taxon>Burkholderiales</taxon>
        <taxon>Burkholderiaceae</taxon>
        <taxon>Paraburkholderia</taxon>
    </lineage>
</organism>
<keyword evidence="7" id="KW-1185">Reference proteome</keyword>
<reference evidence="6 7" key="1">
    <citation type="journal article" date="2020" name="Genes (Basel)">
        <title>Genomic Comparison of Insect Gut Symbionts from Divergent Burkholderia Subclades.</title>
        <authorList>
            <person name="Takeshita K."/>
            <person name="Kikuchi Y."/>
        </authorList>
    </citation>
    <scope>NUCLEOTIDE SEQUENCE [LARGE SCALE GENOMIC DNA]</scope>
    <source>
        <strain evidence="6 7">PGU16</strain>
        <plasmid evidence="6 7">PPGU16_p1</plasmid>
    </source>
</reference>
<sequence>MDSRLLHYRPQLESTPWFRGLPVELQDYLMSHATLLRLEKGQLLYRYGDPSYGLYAVLEGGLSIGTVGIDGKESLLAVLGPTAWVGEISMFDGLPRPHDAIAVSRALFMHVPEAALQNLLDATPRYWRDFALLMAQRLRLSFKSTESLALQPAAQRIASRLLLIAEGYDGLNAVQSKIRLSQDSLASMVSLSRQTTNQLLKSLESQQIISLKFGEIQIIDIDRLRAASVGASRP</sequence>
<dbReference type="AlphaFoldDB" id="A0A7I8BYM8"/>
<name>A0A7I8BYM8_9BURK</name>
<dbReference type="Pfam" id="PF00027">
    <property type="entry name" value="cNMP_binding"/>
    <property type="match status" value="1"/>
</dbReference>
<dbReference type="PROSITE" id="PS50042">
    <property type="entry name" value="CNMP_BINDING_3"/>
    <property type="match status" value="2"/>
</dbReference>
<keyword evidence="1" id="KW-0805">Transcription regulation</keyword>
<dbReference type="InterPro" id="IPR036390">
    <property type="entry name" value="WH_DNA-bd_sf"/>
</dbReference>
<evidence type="ECO:0000259" key="5">
    <source>
        <dbReference type="PROSITE" id="PS51063"/>
    </source>
</evidence>
<dbReference type="SMART" id="SM00100">
    <property type="entry name" value="cNMP"/>
    <property type="match status" value="1"/>
</dbReference>
<dbReference type="InterPro" id="IPR000595">
    <property type="entry name" value="cNMP-bd_dom"/>
</dbReference>
<evidence type="ECO:0000256" key="1">
    <source>
        <dbReference type="ARBA" id="ARBA00023015"/>
    </source>
</evidence>
<dbReference type="CDD" id="cd00038">
    <property type="entry name" value="CAP_ED"/>
    <property type="match status" value="1"/>
</dbReference>
<dbReference type="RefSeq" id="WP_180726786.1">
    <property type="nucleotide sequence ID" value="NZ_AP023176.1"/>
</dbReference>
<evidence type="ECO:0000259" key="4">
    <source>
        <dbReference type="PROSITE" id="PS50042"/>
    </source>
</evidence>
<evidence type="ECO:0000256" key="3">
    <source>
        <dbReference type="ARBA" id="ARBA00023163"/>
    </source>
</evidence>
<dbReference type="EMBL" id="AP023176">
    <property type="protein sequence ID" value="BCF93331.1"/>
    <property type="molecule type" value="Genomic_DNA"/>
</dbReference>
<proteinExistence type="predicted"/>
<dbReference type="InterPro" id="IPR014710">
    <property type="entry name" value="RmlC-like_jellyroll"/>
</dbReference>
<dbReference type="Pfam" id="PF13545">
    <property type="entry name" value="HTH_Crp_2"/>
    <property type="match status" value="1"/>
</dbReference>
<protein>
    <submittedName>
        <fullName evidence="6">Crp/Fnr family transcriptional regulator</fullName>
    </submittedName>
</protein>
<dbReference type="PANTHER" id="PTHR24567">
    <property type="entry name" value="CRP FAMILY TRANSCRIPTIONAL REGULATORY PROTEIN"/>
    <property type="match status" value="1"/>
</dbReference>
<dbReference type="InterPro" id="IPR050397">
    <property type="entry name" value="Env_Response_Regulators"/>
</dbReference>
<evidence type="ECO:0000313" key="7">
    <source>
        <dbReference type="Proteomes" id="UP000510888"/>
    </source>
</evidence>
<evidence type="ECO:0000313" key="6">
    <source>
        <dbReference type="EMBL" id="BCF93331.1"/>
    </source>
</evidence>
<dbReference type="PANTHER" id="PTHR24567:SF74">
    <property type="entry name" value="HTH-TYPE TRANSCRIPTIONAL REGULATOR ARCR"/>
    <property type="match status" value="1"/>
</dbReference>
<dbReference type="SMART" id="SM00419">
    <property type="entry name" value="HTH_CRP"/>
    <property type="match status" value="1"/>
</dbReference>
<dbReference type="Proteomes" id="UP000510888">
    <property type="component" value="Plasmid PPGU16_p1"/>
</dbReference>
<gene>
    <name evidence="6" type="ORF">PPGU16_63980</name>
</gene>
<feature type="domain" description="Cyclic nucleotide-binding" evidence="4">
    <location>
        <begin position="213"/>
        <end position="234"/>
    </location>
</feature>
<dbReference type="Gene3D" id="1.10.10.10">
    <property type="entry name" value="Winged helix-like DNA-binding domain superfamily/Winged helix DNA-binding domain"/>
    <property type="match status" value="1"/>
</dbReference>
<geneLocation type="plasmid" evidence="6 7">
    <name>PPGU16_p1</name>
</geneLocation>
<feature type="domain" description="HTH crp-type" evidence="5">
    <location>
        <begin position="151"/>
        <end position="222"/>
    </location>
</feature>
<dbReference type="SUPFAM" id="SSF51206">
    <property type="entry name" value="cAMP-binding domain-like"/>
    <property type="match status" value="1"/>
</dbReference>
<dbReference type="Gene3D" id="2.60.120.10">
    <property type="entry name" value="Jelly Rolls"/>
    <property type="match status" value="1"/>
</dbReference>
<keyword evidence="3" id="KW-0804">Transcription</keyword>
<dbReference type="GO" id="GO:0003677">
    <property type="term" value="F:DNA binding"/>
    <property type="evidence" value="ECO:0007669"/>
    <property type="project" value="UniProtKB-KW"/>
</dbReference>
<evidence type="ECO:0000256" key="2">
    <source>
        <dbReference type="ARBA" id="ARBA00023125"/>
    </source>
</evidence>
<accession>A0A7I8BYM8</accession>
<dbReference type="KEGG" id="plad:PPGU16_63980"/>
<dbReference type="PROSITE" id="PS51063">
    <property type="entry name" value="HTH_CRP_2"/>
    <property type="match status" value="1"/>
</dbReference>
<dbReference type="InterPro" id="IPR036388">
    <property type="entry name" value="WH-like_DNA-bd_sf"/>
</dbReference>
<dbReference type="InterPro" id="IPR012318">
    <property type="entry name" value="HTH_CRP"/>
</dbReference>
<keyword evidence="6" id="KW-0614">Plasmid</keyword>
<feature type="domain" description="Cyclic nucleotide-binding" evidence="4">
    <location>
        <begin position="17"/>
        <end position="120"/>
    </location>
</feature>
<dbReference type="SUPFAM" id="SSF46785">
    <property type="entry name" value="Winged helix' DNA-binding domain"/>
    <property type="match status" value="1"/>
</dbReference>
<dbReference type="InterPro" id="IPR018490">
    <property type="entry name" value="cNMP-bd_dom_sf"/>
</dbReference>
<dbReference type="GO" id="GO:0005829">
    <property type="term" value="C:cytosol"/>
    <property type="evidence" value="ECO:0007669"/>
    <property type="project" value="TreeGrafter"/>
</dbReference>
<keyword evidence="2" id="KW-0238">DNA-binding</keyword>
<dbReference type="GO" id="GO:0003700">
    <property type="term" value="F:DNA-binding transcription factor activity"/>
    <property type="evidence" value="ECO:0007669"/>
    <property type="project" value="TreeGrafter"/>
</dbReference>